<proteinExistence type="predicted"/>
<keyword evidence="6" id="KW-1185">Reference proteome</keyword>
<evidence type="ECO:0000256" key="1">
    <source>
        <dbReference type="ARBA" id="ARBA00023015"/>
    </source>
</evidence>
<dbReference type="PANTHER" id="PTHR47504:SF5">
    <property type="entry name" value="RIGHT ORIGIN-BINDING PROTEIN"/>
    <property type="match status" value="1"/>
</dbReference>
<feature type="domain" description="HTH araC/xylS-type" evidence="4">
    <location>
        <begin position="5"/>
        <end position="103"/>
    </location>
</feature>
<keyword evidence="1" id="KW-0805">Transcription regulation</keyword>
<dbReference type="OrthoDB" id="9801123at2"/>
<dbReference type="InterPro" id="IPR011256">
    <property type="entry name" value="Reg_factor_effector_dom_sf"/>
</dbReference>
<dbReference type="SMART" id="SM00871">
    <property type="entry name" value="AraC_E_bind"/>
    <property type="match status" value="1"/>
</dbReference>
<keyword evidence="3" id="KW-0804">Transcription</keyword>
<dbReference type="InterPro" id="IPR010499">
    <property type="entry name" value="AraC_E-bd"/>
</dbReference>
<dbReference type="GO" id="GO:0003700">
    <property type="term" value="F:DNA-binding transcription factor activity"/>
    <property type="evidence" value="ECO:0007669"/>
    <property type="project" value="InterPro"/>
</dbReference>
<dbReference type="InterPro" id="IPR009057">
    <property type="entry name" value="Homeodomain-like_sf"/>
</dbReference>
<accession>A0A2S0KJU4</accession>
<organism evidence="5 6">
    <name type="scientific">Gordonia iterans</name>
    <dbReference type="NCBI Taxonomy" id="1004901"/>
    <lineage>
        <taxon>Bacteria</taxon>
        <taxon>Bacillati</taxon>
        <taxon>Actinomycetota</taxon>
        <taxon>Actinomycetes</taxon>
        <taxon>Mycobacteriales</taxon>
        <taxon>Gordoniaceae</taxon>
        <taxon>Gordonia</taxon>
    </lineage>
</organism>
<dbReference type="PROSITE" id="PS00041">
    <property type="entry name" value="HTH_ARAC_FAMILY_1"/>
    <property type="match status" value="1"/>
</dbReference>
<dbReference type="InterPro" id="IPR018060">
    <property type="entry name" value="HTH_AraC"/>
</dbReference>
<dbReference type="Pfam" id="PF12833">
    <property type="entry name" value="HTH_18"/>
    <property type="match status" value="1"/>
</dbReference>
<dbReference type="PRINTS" id="PR00032">
    <property type="entry name" value="HTHARAC"/>
</dbReference>
<dbReference type="InterPro" id="IPR050959">
    <property type="entry name" value="MarA-like"/>
</dbReference>
<name>A0A2S0KJU4_9ACTN</name>
<keyword evidence="2" id="KW-0238">DNA-binding</keyword>
<evidence type="ECO:0000256" key="2">
    <source>
        <dbReference type="ARBA" id="ARBA00023125"/>
    </source>
</evidence>
<dbReference type="SUPFAM" id="SSF55136">
    <property type="entry name" value="Probable bacterial effector-binding domain"/>
    <property type="match status" value="1"/>
</dbReference>
<evidence type="ECO:0000259" key="4">
    <source>
        <dbReference type="PROSITE" id="PS01124"/>
    </source>
</evidence>
<dbReference type="InterPro" id="IPR018062">
    <property type="entry name" value="HTH_AraC-typ_CS"/>
</dbReference>
<dbReference type="PROSITE" id="PS01124">
    <property type="entry name" value="HTH_ARAC_FAMILY_2"/>
    <property type="match status" value="1"/>
</dbReference>
<evidence type="ECO:0000313" key="6">
    <source>
        <dbReference type="Proteomes" id="UP000239814"/>
    </source>
</evidence>
<dbReference type="AlphaFoldDB" id="A0A2S0KJU4"/>
<dbReference type="SUPFAM" id="SSF46689">
    <property type="entry name" value="Homeodomain-like"/>
    <property type="match status" value="2"/>
</dbReference>
<evidence type="ECO:0000256" key="3">
    <source>
        <dbReference type="ARBA" id="ARBA00023163"/>
    </source>
</evidence>
<sequence length="287" mass="31484">MDDWKRVTELIEDGLEADHIDAGELARALHMSEHHFRRMFSTLAGLPVSEYVRRRRMTVAAAALIAGDGILDVAVRYGYGSAEAFTRAFRAVHGVTPSQARLSGTSLRSQPRLRFSVQVSGGDPVDHRIIKKDQFRIIGKKARVPLVYEGPNTAMEEFERSLGTDVNATLLGLSDQEPHGILGVCSSFDERRAEGSHLDYWRAVASSALAPGGFDSLNVDAGLWAVFSNEGPFPEAMQQMWAAAGSEWFPANPYEWADGPEILRVADLDVEAGTCRGELWLPITPAC</sequence>
<dbReference type="GO" id="GO:0043565">
    <property type="term" value="F:sequence-specific DNA binding"/>
    <property type="evidence" value="ECO:0007669"/>
    <property type="project" value="InterPro"/>
</dbReference>
<dbReference type="InterPro" id="IPR029442">
    <property type="entry name" value="GyrI-like"/>
</dbReference>
<dbReference type="EMBL" id="CP027433">
    <property type="protein sequence ID" value="AVM01959.1"/>
    <property type="molecule type" value="Genomic_DNA"/>
</dbReference>
<dbReference type="InterPro" id="IPR020449">
    <property type="entry name" value="Tscrpt_reg_AraC-type_HTH"/>
</dbReference>
<reference evidence="5 6" key="1">
    <citation type="submission" date="2018-03" db="EMBL/GenBank/DDBJ databases">
        <title>Characteristics and genome of n-alkane degrading marine bacteria Gordonia iterans isolated from crude oil contaminated in Tae-an, South Korea.</title>
        <authorList>
            <person name="Lee S.-S."/>
            <person name="Kim H."/>
        </authorList>
    </citation>
    <scope>NUCLEOTIDE SEQUENCE [LARGE SCALE GENOMIC DNA]</scope>
    <source>
        <strain evidence="5 6">Co17</strain>
    </source>
</reference>
<dbReference type="SMART" id="SM00342">
    <property type="entry name" value="HTH_ARAC"/>
    <property type="match status" value="1"/>
</dbReference>
<dbReference type="Gene3D" id="1.10.10.60">
    <property type="entry name" value="Homeodomain-like"/>
    <property type="match status" value="2"/>
</dbReference>
<dbReference type="Gene3D" id="3.20.80.10">
    <property type="entry name" value="Regulatory factor, effector binding domain"/>
    <property type="match status" value="1"/>
</dbReference>
<dbReference type="PANTHER" id="PTHR47504">
    <property type="entry name" value="RIGHT ORIGIN-BINDING PROTEIN"/>
    <property type="match status" value="1"/>
</dbReference>
<gene>
    <name evidence="5" type="ORF">C6V83_02585</name>
</gene>
<dbReference type="KEGG" id="git:C6V83_02585"/>
<dbReference type="Proteomes" id="UP000239814">
    <property type="component" value="Chromosome"/>
</dbReference>
<evidence type="ECO:0000313" key="5">
    <source>
        <dbReference type="EMBL" id="AVM01959.1"/>
    </source>
</evidence>
<protein>
    <submittedName>
        <fullName evidence="5">AraC family transcriptional regulator</fullName>
    </submittedName>
</protein>
<dbReference type="Pfam" id="PF06445">
    <property type="entry name" value="GyrI-like"/>
    <property type="match status" value="1"/>
</dbReference>